<evidence type="ECO:0000313" key="5">
    <source>
        <dbReference type="Proteomes" id="UP000235672"/>
    </source>
</evidence>
<dbReference type="PANTHER" id="PTHR23079">
    <property type="entry name" value="RNA-DEPENDENT RNA POLYMERASE"/>
    <property type="match status" value="1"/>
</dbReference>
<dbReference type="STRING" id="1745343.A0A2J6PR85"/>
<dbReference type="OrthoDB" id="6513042at2759"/>
<dbReference type="GO" id="GO:0003723">
    <property type="term" value="F:RNA binding"/>
    <property type="evidence" value="ECO:0007669"/>
    <property type="project" value="UniProtKB-KW"/>
</dbReference>
<sequence>MSKTNIKAFRHVLQDSIRLEDHEWSYRIRNLPRPSTTNSEQLIKSITVVSNSVHQHIELKLQVTSLNRAISADPLDRFAIISFADFRLRVPHPTATDGKSGSDTQPATARESADYIVKLLRSGVTLNEVHYNFYGHSNSQLKSRTCFLYAAPKPDISQKVESLGDFTKMKTVAKKAKRIGLLFSVAQMATVVEPDRCQDIQDIQTNEYIFTDGCGLISPHLAHELARKVRIAFRNVRYTPSVFQIRYRGYKGVVMLDPTLKGETLVKFRKSMKKFSGGSDCSFSVVDYSKPYGFGYLNDEVVLLLHALGIQETVLLQKQAEHFQYLASAAHDSRTGFRFLTYMNNLELAEKVLMDSIESVQPTITKLVNAEYDRMLNKRDEQRCRILIPKSRLLFGVCDAWGVLTEGECAVKITMDGDGQPRALQGMEILVTRNPCLHPGDLQKFKAVARDELAHLVDCIVFPTRGKRPAADLMSGGDLDGDTFFVCWDGDLIPDKLSQPAQYPGAKEPVVFNAITDDDRLVYFARYTNASLGRVKNLFLDWARLKGPMSAECQQLNRLFSMCVDGNRIKVPPILESPPQPPSGASPFILDTLHEVAKGLIQARQDNSHSYDGYNFDAMELLLSRDDVAMSEFELVKLTYRWCQRNNATLMDFLHLFDVNLLTAEEKTWTLNQLPPSVEAPSLILNALSQSNLIQDSELRPFKLDYPGLRWKCIFDSTRDRLAIFLDKVARALELFHRKLIVVRVDDRLTLAIYVPQKIERRQESQVDDRVRLFAFPHSRGEETTHRLALPTKMNYRLYCDGNVFQLFENARSNSWIYIVRGASDDSGYRSQETTGGRRRGRQATIDSGLNFDCRASIALDKFSRGLQRQIGRVNRNGVLGAEIYVISNRDTRSMQNLDLWLEFIDTREIIPLFEKNAKEYSIPKLSDVNWSGEPEYLVQIAKERRFSAFKAMESERQYYDVFCWLLERGEKGLLLQCFKYLLAQLGDSESGSTNTPIMVRPMLDSLRGAPFLSVAFAQMDSWAALPPDAYELLGKAGPNILQAHILSANEMQEFVVDPFKRVMSQIQSMSMTDFAGLVELISLTVRSADIALDLLLECLEPESTRILPGHPKLIQHFVRNLLGIALDHVDEAAQSQVPRKDLLDLKLGPGDSGGYPIVESRLRIDAPVGTLATTDHVRLTAASSPVNSVMTQLCSIDALVESSQPGLATFRCFHPLPPFVEQCSWELQNCSSFVTTKTMFDAVHTLATQQDYCGISEQILGMQRGTSSGCNPLPTGYITIGNLNTSQNAAVEASLSYPLTCLWGPPGTGKTYTIVEIIKQLQASQGNRRILVTAPTHNAVDNVMRKYLADVITGGRLDTAQPIALRVSTDVSLDLIPPQVRF</sequence>
<accession>A0A2J6PR85</accession>
<dbReference type="GO" id="GO:0031380">
    <property type="term" value="C:nuclear RNA-directed RNA polymerase complex"/>
    <property type="evidence" value="ECO:0007669"/>
    <property type="project" value="TreeGrafter"/>
</dbReference>
<dbReference type="PANTHER" id="PTHR23079:SF55">
    <property type="entry name" value="RNA-DIRECTED RNA POLYMERASE"/>
    <property type="match status" value="1"/>
</dbReference>
<evidence type="ECO:0000259" key="3">
    <source>
        <dbReference type="Pfam" id="PF13086"/>
    </source>
</evidence>
<dbReference type="SUPFAM" id="SSF52540">
    <property type="entry name" value="P-loop containing nucleoside triphosphate hydrolases"/>
    <property type="match status" value="1"/>
</dbReference>
<organism evidence="4 5">
    <name type="scientific">Hyaloscypha hepaticicola</name>
    <dbReference type="NCBI Taxonomy" id="2082293"/>
    <lineage>
        <taxon>Eukaryota</taxon>
        <taxon>Fungi</taxon>
        <taxon>Dikarya</taxon>
        <taxon>Ascomycota</taxon>
        <taxon>Pezizomycotina</taxon>
        <taxon>Leotiomycetes</taxon>
        <taxon>Helotiales</taxon>
        <taxon>Hyaloscyphaceae</taxon>
        <taxon>Hyaloscypha</taxon>
    </lineage>
</organism>
<keyword evidence="1" id="KW-0696">RNA-directed RNA polymerase</keyword>
<protein>
    <recommendedName>
        <fullName evidence="1">RNA-dependent RNA polymerase</fullName>
        <ecNumber evidence="1">2.7.7.48</ecNumber>
    </recommendedName>
</protein>
<evidence type="ECO:0000259" key="2">
    <source>
        <dbReference type="Pfam" id="PF05183"/>
    </source>
</evidence>
<feature type="domain" description="DNA2/NAM7 helicase helicase" evidence="3">
    <location>
        <begin position="1283"/>
        <end position="1364"/>
    </location>
</feature>
<dbReference type="InterPro" id="IPR007855">
    <property type="entry name" value="RDRP"/>
</dbReference>
<dbReference type="GO" id="GO:0004386">
    <property type="term" value="F:helicase activity"/>
    <property type="evidence" value="ECO:0007669"/>
    <property type="project" value="InterPro"/>
</dbReference>
<dbReference type="GO" id="GO:0030422">
    <property type="term" value="P:siRNA processing"/>
    <property type="evidence" value="ECO:0007669"/>
    <property type="project" value="TreeGrafter"/>
</dbReference>
<reference evidence="4 5" key="1">
    <citation type="submission" date="2016-05" db="EMBL/GenBank/DDBJ databases">
        <title>A degradative enzymes factory behind the ericoid mycorrhizal symbiosis.</title>
        <authorList>
            <consortium name="DOE Joint Genome Institute"/>
            <person name="Martino E."/>
            <person name="Morin E."/>
            <person name="Grelet G."/>
            <person name="Kuo A."/>
            <person name="Kohler A."/>
            <person name="Daghino S."/>
            <person name="Barry K."/>
            <person name="Choi C."/>
            <person name="Cichocki N."/>
            <person name="Clum A."/>
            <person name="Copeland A."/>
            <person name="Hainaut M."/>
            <person name="Haridas S."/>
            <person name="Labutti K."/>
            <person name="Lindquist E."/>
            <person name="Lipzen A."/>
            <person name="Khouja H.-R."/>
            <person name="Murat C."/>
            <person name="Ohm R."/>
            <person name="Olson A."/>
            <person name="Spatafora J."/>
            <person name="Veneault-Fourrey C."/>
            <person name="Henrissat B."/>
            <person name="Grigoriev I."/>
            <person name="Martin F."/>
            <person name="Perotto S."/>
        </authorList>
    </citation>
    <scope>NUCLEOTIDE SEQUENCE [LARGE SCALE GENOMIC DNA]</scope>
    <source>
        <strain evidence="4 5">UAMH 7357</strain>
    </source>
</reference>
<dbReference type="EMBL" id="KZ613505">
    <property type="protein sequence ID" value="PMD16542.1"/>
    <property type="molecule type" value="Genomic_DNA"/>
</dbReference>
<evidence type="ECO:0000256" key="1">
    <source>
        <dbReference type="RuleBase" id="RU363098"/>
    </source>
</evidence>
<keyword evidence="1" id="KW-0808">Transferase</keyword>
<dbReference type="InterPro" id="IPR057596">
    <property type="entry name" value="RDRP_core"/>
</dbReference>
<dbReference type="Gene3D" id="3.40.50.300">
    <property type="entry name" value="P-loop containing nucleotide triphosphate hydrolases"/>
    <property type="match status" value="1"/>
</dbReference>
<name>A0A2J6PR85_9HELO</name>
<proteinExistence type="inferred from homology"/>
<keyword evidence="5" id="KW-1185">Reference proteome</keyword>
<evidence type="ECO:0000313" key="4">
    <source>
        <dbReference type="EMBL" id="PMD16542.1"/>
    </source>
</evidence>
<dbReference type="Pfam" id="PF13086">
    <property type="entry name" value="AAA_11"/>
    <property type="match status" value="1"/>
</dbReference>
<dbReference type="EC" id="2.7.7.48" evidence="1"/>
<dbReference type="GO" id="GO:0003968">
    <property type="term" value="F:RNA-directed RNA polymerase activity"/>
    <property type="evidence" value="ECO:0007669"/>
    <property type="project" value="UniProtKB-KW"/>
</dbReference>
<keyword evidence="1" id="KW-0548">Nucleotidyltransferase</keyword>
<keyword evidence="1" id="KW-0694">RNA-binding</keyword>
<gene>
    <name evidence="4" type="ORF">NA56DRAFT_312537</name>
</gene>
<comment type="similarity">
    <text evidence="1">Belongs to the RdRP family.</text>
</comment>
<dbReference type="InterPro" id="IPR041677">
    <property type="entry name" value="DNA2/NAM7_AAA_11"/>
</dbReference>
<comment type="catalytic activity">
    <reaction evidence="1">
        <text>RNA(n) + a ribonucleoside 5'-triphosphate = RNA(n+1) + diphosphate</text>
        <dbReference type="Rhea" id="RHEA:21248"/>
        <dbReference type="Rhea" id="RHEA-COMP:14527"/>
        <dbReference type="Rhea" id="RHEA-COMP:17342"/>
        <dbReference type="ChEBI" id="CHEBI:33019"/>
        <dbReference type="ChEBI" id="CHEBI:61557"/>
        <dbReference type="ChEBI" id="CHEBI:140395"/>
        <dbReference type="EC" id="2.7.7.48"/>
    </reaction>
</comment>
<dbReference type="CDD" id="cd17934">
    <property type="entry name" value="DEXXQc_Upf1-like"/>
    <property type="match status" value="1"/>
</dbReference>
<feature type="domain" description="RDRP core" evidence="2">
    <location>
        <begin position="76"/>
        <end position="569"/>
    </location>
</feature>
<dbReference type="InterPro" id="IPR027417">
    <property type="entry name" value="P-loop_NTPase"/>
</dbReference>
<dbReference type="Proteomes" id="UP000235672">
    <property type="component" value="Unassembled WGS sequence"/>
</dbReference>
<dbReference type="Pfam" id="PF05183">
    <property type="entry name" value="RdRP"/>
    <property type="match status" value="1"/>
</dbReference>